<evidence type="ECO:0000313" key="3">
    <source>
        <dbReference type="Proteomes" id="UP000000377"/>
    </source>
</evidence>
<name>D7BVY3_STRBB</name>
<protein>
    <submittedName>
        <fullName evidence="2">Putative DNA-binding protein</fullName>
    </submittedName>
</protein>
<dbReference type="SMART" id="SM00530">
    <property type="entry name" value="HTH_XRE"/>
    <property type="match status" value="1"/>
</dbReference>
<keyword evidence="2" id="KW-0238">DNA-binding</keyword>
<dbReference type="PROSITE" id="PS50943">
    <property type="entry name" value="HTH_CROC1"/>
    <property type="match status" value="1"/>
</dbReference>
<proteinExistence type="predicted"/>
<dbReference type="RefSeq" id="WP_014179162.1">
    <property type="nucleotide sequence ID" value="NC_016582.1"/>
</dbReference>
<dbReference type="AlphaFoldDB" id="D7BVY3"/>
<dbReference type="SUPFAM" id="SSF47413">
    <property type="entry name" value="lambda repressor-like DNA-binding domains"/>
    <property type="match status" value="1"/>
</dbReference>
<dbReference type="KEGG" id="sbh:SBI_06592"/>
<keyword evidence="3" id="KW-1185">Reference proteome</keyword>
<gene>
    <name evidence="2" type="ordered locus">SBI_06592</name>
</gene>
<dbReference type="InterPro" id="IPR001387">
    <property type="entry name" value="Cro/C1-type_HTH"/>
</dbReference>
<dbReference type="PATRIC" id="fig|749414.3.peg.6788"/>
<dbReference type="Proteomes" id="UP000000377">
    <property type="component" value="Chromosome"/>
</dbReference>
<organism evidence="2 3">
    <name type="scientific">Streptomyces bingchenggensis (strain BCW-1)</name>
    <dbReference type="NCBI Taxonomy" id="749414"/>
    <lineage>
        <taxon>Bacteria</taxon>
        <taxon>Bacillati</taxon>
        <taxon>Actinomycetota</taxon>
        <taxon>Actinomycetes</taxon>
        <taxon>Kitasatosporales</taxon>
        <taxon>Streptomycetaceae</taxon>
        <taxon>Streptomyces</taxon>
    </lineage>
</organism>
<dbReference type="InterPro" id="IPR007278">
    <property type="entry name" value="DUF397"/>
</dbReference>
<dbReference type="Gene3D" id="1.10.260.40">
    <property type="entry name" value="lambda repressor-like DNA-binding domains"/>
    <property type="match status" value="1"/>
</dbReference>
<dbReference type="eggNOG" id="COG1396">
    <property type="taxonomic scope" value="Bacteria"/>
</dbReference>
<accession>D7BVY3</accession>
<evidence type="ECO:0000259" key="1">
    <source>
        <dbReference type="PROSITE" id="PS50943"/>
    </source>
</evidence>
<dbReference type="GO" id="GO:0003677">
    <property type="term" value="F:DNA binding"/>
    <property type="evidence" value="ECO:0007669"/>
    <property type="project" value="UniProtKB-KW"/>
</dbReference>
<sequence length="97" mass="10792">MSEVQGFEEDDSGAVLRAVGRQIKLWREAAGMKQMELGAAIGYGEELVSAVERARRIPRPEFLDKADRIRDSKHPHGPQLAVTPAAWTAFLTYAGRR</sequence>
<reference evidence="2 3" key="1">
    <citation type="journal article" date="2010" name="J. Bacteriol.">
        <title>Genome sequence of the milbemycin-producing bacterium Streptomyces bingchenggensis.</title>
        <authorList>
            <person name="Wang X.J."/>
            <person name="Yan Y.J."/>
            <person name="Zhang B."/>
            <person name="An J."/>
            <person name="Wang J.J."/>
            <person name="Tian J."/>
            <person name="Jiang L."/>
            <person name="Chen Y.H."/>
            <person name="Huang S.X."/>
            <person name="Yin M."/>
            <person name="Zhang J."/>
            <person name="Gao A.L."/>
            <person name="Liu C.X."/>
            <person name="Zhu Z.X."/>
            <person name="Xiang W.S."/>
        </authorList>
    </citation>
    <scope>NUCLEOTIDE SEQUENCE [LARGE SCALE GENOMIC DNA]</scope>
    <source>
        <strain evidence="2 3">BCW-1</strain>
    </source>
</reference>
<feature type="domain" description="HTH cro/C1-type" evidence="1">
    <location>
        <begin position="23"/>
        <end position="65"/>
    </location>
</feature>
<evidence type="ECO:0000313" key="2">
    <source>
        <dbReference type="EMBL" id="ADI09712.1"/>
    </source>
</evidence>
<dbReference type="Pfam" id="PF04149">
    <property type="entry name" value="DUF397"/>
    <property type="match status" value="1"/>
</dbReference>
<dbReference type="EMBL" id="CP002047">
    <property type="protein sequence ID" value="ADI09712.1"/>
    <property type="molecule type" value="Genomic_DNA"/>
</dbReference>
<dbReference type="CDD" id="cd00093">
    <property type="entry name" value="HTH_XRE"/>
    <property type="match status" value="1"/>
</dbReference>
<dbReference type="InterPro" id="IPR010982">
    <property type="entry name" value="Lambda_DNA-bd_dom_sf"/>
</dbReference>
<dbReference type="Pfam" id="PF01381">
    <property type="entry name" value="HTH_3"/>
    <property type="match status" value="1"/>
</dbReference>
<dbReference type="HOGENOM" id="CLU_2345357_0_0_11"/>